<dbReference type="SMART" id="SM01294">
    <property type="entry name" value="PKS_PP_betabranch"/>
    <property type="match status" value="1"/>
</dbReference>
<evidence type="ECO:0000256" key="7">
    <source>
        <dbReference type="ARBA" id="ARBA00023315"/>
    </source>
</evidence>
<dbReference type="PROSITE" id="PS00606">
    <property type="entry name" value="KS3_1"/>
    <property type="match status" value="1"/>
</dbReference>
<dbReference type="SUPFAM" id="SSF51735">
    <property type="entry name" value="NAD(P)-binding Rossmann-fold domains"/>
    <property type="match status" value="2"/>
</dbReference>
<sequence length="1624" mass="170048">MTDERKVVDYLRRVTADLHETRQRLSEVESSMREPIAIVGMACRYPGGVGSPEDLWRLVAGGVDATSEFPADRGWPEDLYDPDPDASGKSYVRRGGFLDDVAGFDAEFFGISPREALAMDPQQRLLLEVSWEALERAGLKAEELRGSRTGVFVGASTSGYIPELDQAPDSVEGYTLTGNHASVLSGRVSYFLGLEGPAVTVDTACSSSLVALHLAVQALRQGECSLALAGGVTVITNPTAFVEFSRQRGLAEDGRCKPFSAAADGTSWAEGVGVLAVERLSDARRLGHRVLGVVRGSAVNQDGASSGLTVPNGPSQQRVIRAALENAGLRAADVDVVEAHGTGTRLGDPIEAQALIATYGQDRPGGRPLWLGSVKSNIGHAQAAAGVAGVIKMVMALRNEKLPPSLHIGEPTPMVDWSDGDVALLTDEGVAWPRGERVRRAGVSSFGISGTNAHVVVEEAPEEEKQPEVAVRRSGLVSWMMSGASAGGLRGQVERLVSFVGERPEADAGSVAVGLAGRAGLRRRLAVVGGSVEELVAGLESAVREQATVAREGVRVGLLFAGQGAQWPGMGRELYEQSPLFAGVVDEVCGILDGLMGGSVREVMFGLGADREVLHRTVWAQAALFVLEVGLFRLVESWGVVPDVVVGHSVGEIAAAHVAGVLSLEDACVLVAARGRLMQRLPSGGAMASVAAGVDVVEPLVAGVAGVGVAAVNGPASTVVSGDEDAVTVVMAACEEQSIRTRRLRVSHAFHSARMDPMLAEFRSVVEGLEFREPAIGIVSTLLGRLAEPGEMGAPEYWVRQVREPVLFAAAVGEALKGGVGAFLEVGPGGTLTAMAQECVTDSDTLLVSMLRKDRPESASVLQAAGKLWTQGVDIDWQSILPPAPPVELPTYAFDHTPYWLEQDGTAPADPVEKEFWDLVESQDAGQLSALVGLNDDERSAAGAVLPALSSWRRRLRRSSLLDSWRYKIDWKPVAVGTAGLSGTWLVVVPAGRGGEEPVAGCVRAVTRHGGEVRQLVVDTGSDEARAGLITALREAATGTPEIAGVVSLLGLAEAPLPAHPELPAGVAGTVLLVQALAETGIDARLWSVTSGAVRATDEDGTVRPAQASVWGLSRVVALEEPKRWAGLIDVPVTLDDRAGEALAAVLAGSGDEDQVAVRDGGVLARRLVRAPLGGSAPEREWRSGGTALITGGTGVLGGLAARWLAAHGATHLLLVSRGGPDAPGASELRDELTSMGAEVTIASCDVSDRAALAALLAGVPAEHPLTAVVHTAGALGRGAALLDSDLPEIAELFAGKVTGAVNLHELTAGTPLDLFLLYSSNAGVWGGAGQAGYAAANACLDALAEHRRAEGLTATSVAWGAWAGGGMADDEEAVAWLGRSGMRTLDPETAMAALHQIVEHDETCVVVSDLDWPRFAETFTTARPRPLIAEIPEARRAQEEPAAEPGEAPLARLIAETAPARGPVVLFEALCTEVAAVLGHTTVSEFDRELPFGDLGFDSLTGVELRNRLAAATGLGLPTTLVFDHPTLGALAEHLLGLLQPRQEEQSGLVLGEIHRLERLLGSLADTEDRDEITGRLETLLWNWRRAAHGDDDPDPVALDSVALDSVSDDDIFGLIDKELGDS</sequence>
<dbReference type="InterPro" id="IPR020841">
    <property type="entry name" value="PKS_Beta-ketoAc_synthase_dom"/>
</dbReference>
<dbReference type="InterPro" id="IPR018201">
    <property type="entry name" value="Ketoacyl_synth_AS"/>
</dbReference>
<dbReference type="eggNOG" id="COG3321">
    <property type="taxonomic scope" value="Bacteria"/>
</dbReference>
<dbReference type="Pfam" id="PF08659">
    <property type="entry name" value="KR"/>
    <property type="match status" value="1"/>
</dbReference>
<protein>
    <submittedName>
        <fullName evidence="10">Modular polyketide synthase</fullName>
    </submittedName>
</protein>
<evidence type="ECO:0000313" key="11">
    <source>
        <dbReference type="Proteomes" id="UP000004184"/>
    </source>
</evidence>
<dbReference type="Gene3D" id="1.10.1200.10">
    <property type="entry name" value="ACP-like"/>
    <property type="match status" value="1"/>
</dbReference>
<dbReference type="InterPro" id="IPR036736">
    <property type="entry name" value="ACP-like_sf"/>
</dbReference>
<evidence type="ECO:0000256" key="6">
    <source>
        <dbReference type="ARBA" id="ARBA00023268"/>
    </source>
</evidence>
<dbReference type="SMART" id="SM00823">
    <property type="entry name" value="PKS_PP"/>
    <property type="match status" value="1"/>
</dbReference>
<dbReference type="GO" id="GO:0033068">
    <property type="term" value="P:macrolide biosynthetic process"/>
    <property type="evidence" value="ECO:0007669"/>
    <property type="project" value="UniProtKB-ARBA"/>
</dbReference>
<keyword evidence="4" id="KW-0808">Transferase</keyword>
<dbReference type="SUPFAM" id="SSF53901">
    <property type="entry name" value="Thiolase-like"/>
    <property type="match status" value="1"/>
</dbReference>
<dbReference type="NCBIfam" id="NF045894">
    <property type="entry name" value="PKS_plus_SDR"/>
    <property type="match status" value="1"/>
</dbReference>
<dbReference type="HOGENOM" id="CLU_000022_35_2_11"/>
<dbReference type="Pfam" id="PF00698">
    <property type="entry name" value="Acyl_transf_1"/>
    <property type="match status" value="1"/>
</dbReference>
<dbReference type="STRING" id="591159.SSQG_00959"/>
<dbReference type="OrthoDB" id="9778690at2"/>
<evidence type="ECO:0000256" key="1">
    <source>
        <dbReference type="ARBA" id="ARBA00001957"/>
    </source>
</evidence>
<keyword evidence="3" id="KW-0597">Phosphoprotein</keyword>
<keyword evidence="7" id="KW-0012">Acyltransferase</keyword>
<dbReference type="Gene3D" id="3.40.366.10">
    <property type="entry name" value="Malonyl-Coenzyme A Acyl Carrier Protein, domain 2"/>
    <property type="match status" value="1"/>
</dbReference>
<dbReference type="GO" id="GO:0004315">
    <property type="term" value="F:3-oxoacyl-[acyl-carrier-protein] synthase activity"/>
    <property type="evidence" value="ECO:0007669"/>
    <property type="project" value="InterPro"/>
</dbReference>
<evidence type="ECO:0000259" key="8">
    <source>
        <dbReference type="PROSITE" id="PS50075"/>
    </source>
</evidence>
<dbReference type="InterPro" id="IPR057326">
    <property type="entry name" value="KR_dom"/>
</dbReference>
<dbReference type="InterPro" id="IPR014043">
    <property type="entry name" value="Acyl_transferase_dom"/>
</dbReference>
<dbReference type="InterPro" id="IPR015083">
    <property type="entry name" value="NorB/c/GfsB-D-like_docking"/>
</dbReference>
<dbReference type="GO" id="GO:0031177">
    <property type="term" value="F:phosphopantetheine binding"/>
    <property type="evidence" value="ECO:0007669"/>
    <property type="project" value="InterPro"/>
</dbReference>
<dbReference type="GO" id="GO:0004312">
    <property type="term" value="F:fatty acid synthase activity"/>
    <property type="evidence" value="ECO:0007669"/>
    <property type="project" value="TreeGrafter"/>
</dbReference>
<evidence type="ECO:0000259" key="9">
    <source>
        <dbReference type="PROSITE" id="PS52004"/>
    </source>
</evidence>
<dbReference type="InterPro" id="IPR014031">
    <property type="entry name" value="Ketoacyl_synth_C"/>
</dbReference>
<comment type="cofactor">
    <cofactor evidence="1">
        <name>pantetheine 4'-phosphate</name>
        <dbReference type="ChEBI" id="CHEBI:47942"/>
    </cofactor>
</comment>
<dbReference type="InterPro" id="IPR016035">
    <property type="entry name" value="Acyl_Trfase/lysoPLipase"/>
</dbReference>
<dbReference type="Pfam" id="PF00550">
    <property type="entry name" value="PP-binding"/>
    <property type="match status" value="1"/>
</dbReference>
<dbReference type="InterPro" id="IPR014030">
    <property type="entry name" value="Ketoacyl_synth_N"/>
</dbReference>
<dbReference type="PROSITE" id="PS50075">
    <property type="entry name" value="CARRIER"/>
    <property type="match status" value="1"/>
</dbReference>
<keyword evidence="6" id="KW-0511">Multifunctional enzyme</keyword>
<dbReference type="InterPro" id="IPR016036">
    <property type="entry name" value="Malonyl_transacylase_ACP-bd"/>
</dbReference>
<dbReference type="InterPro" id="IPR020806">
    <property type="entry name" value="PKS_PP-bd"/>
</dbReference>
<dbReference type="InterPro" id="IPR050091">
    <property type="entry name" value="PKS_NRPS_Biosynth_Enz"/>
</dbReference>
<keyword evidence="5" id="KW-0045">Antibiotic biosynthesis</keyword>
<dbReference type="InterPro" id="IPR013968">
    <property type="entry name" value="PKS_KR"/>
</dbReference>
<dbReference type="Pfam" id="PF00109">
    <property type="entry name" value="ketoacyl-synt"/>
    <property type="match status" value="1"/>
</dbReference>
<dbReference type="InterPro" id="IPR006162">
    <property type="entry name" value="Ppantetheine_attach_site"/>
</dbReference>
<dbReference type="Pfam" id="PF18369">
    <property type="entry name" value="PKS_DE"/>
    <property type="match status" value="1"/>
</dbReference>
<evidence type="ECO:0000256" key="3">
    <source>
        <dbReference type="ARBA" id="ARBA00022553"/>
    </source>
</evidence>
<dbReference type="SUPFAM" id="SSF47336">
    <property type="entry name" value="ACP-like"/>
    <property type="match status" value="1"/>
</dbReference>
<dbReference type="InterPro" id="IPR032821">
    <property type="entry name" value="PKS_assoc"/>
</dbReference>
<dbReference type="SMART" id="SM00825">
    <property type="entry name" value="PKS_KS"/>
    <property type="match status" value="1"/>
</dbReference>
<reference evidence="11" key="1">
    <citation type="submission" date="2009-02" db="EMBL/GenBank/DDBJ databases">
        <title>Annotation of Streptomyces viridochromogenes strain DSM 40736.</title>
        <authorList>
            <consortium name="The Broad Institute Genome Sequencing Platform"/>
            <consortium name="Broad Institute Microbial Sequencing Center"/>
            <person name="Fischbach M."/>
            <person name="Godfrey P."/>
            <person name="Ward D."/>
            <person name="Young S."/>
            <person name="Zeng Q."/>
            <person name="Koehrsen M."/>
            <person name="Alvarado L."/>
            <person name="Berlin A.M."/>
            <person name="Bochicchio J."/>
            <person name="Borenstein D."/>
            <person name="Chapman S.B."/>
            <person name="Chen Z."/>
            <person name="Engels R."/>
            <person name="Freedman E."/>
            <person name="Gellesch M."/>
            <person name="Goldberg J."/>
            <person name="Griggs A."/>
            <person name="Gujja S."/>
            <person name="Heilman E.R."/>
            <person name="Heiman D.I."/>
            <person name="Hepburn T.A."/>
            <person name="Howarth C."/>
            <person name="Jen D."/>
            <person name="Larson L."/>
            <person name="Lewis B."/>
            <person name="Mehta T."/>
            <person name="Park D."/>
            <person name="Pearson M."/>
            <person name="Richards J."/>
            <person name="Roberts A."/>
            <person name="Saif S."/>
            <person name="Shea T.D."/>
            <person name="Shenoy N."/>
            <person name="Sisk P."/>
            <person name="Stolte C."/>
            <person name="Sykes S.N."/>
            <person name="Thomson T."/>
            <person name="Walk T."/>
            <person name="White J."/>
            <person name="Yandava C."/>
            <person name="Straight P."/>
            <person name="Clardy J."/>
            <person name="Hung D."/>
            <person name="Kolter R."/>
            <person name="Mekalanos J."/>
            <person name="Walker S."/>
            <person name="Walsh C.T."/>
            <person name="Wieland-Brown L.C."/>
            <person name="Haas B."/>
            <person name="Nusbaum C."/>
            <person name="Birren B."/>
        </authorList>
    </citation>
    <scope>NUCLEOTIDE SEQUENCE [LARGE SCALE GENOMIC DNA]</scope>
    <source>
        <strain evidence="11">DSM 40736 / JCM 4977 / BCRC 1201 / Tue 494</strain>
    </source>
</reference>
<dbReference type="PROSITE" id="PS00012">
    <property type="entry name" value="PHOSPHOPANTETHEINE"/>
    <property type="match status" value="1"/>
</dbReference>
<dbReference type="SUPFAM" id="SSF55048">
    <property type="entry name" value="Probable ACP-binding domain of malonyl-CoA ACP transacylase"/>
    <property type="match status" value="1"/>
</dbReference>
<evidence type="ECO:0000256" key="4">
    <source>
        <dbReference type="ARBA" id="ARBA00022679"/>
    </source>
</evidence>
<dbReference type="CDD" id="cd00833">
    <property type="entry name" value="PKS"/>
    <property type="match status" value="1"/>
</dbReference>
<evidence type="ECO:0000256" key="5">
    <source>
        <dbReference type="ARBA" id="ARBA00023194"/>
    </source>
</evidence>
<proteinExistence type="predicted"/>
<dbReference type="EMBL" id="GG657757">
    <property type="protein sequence ID" value="EFL30441.1"/>
    <property type="molecule type" value="Genomic_DNA"/>
</dbReference>
<dbReference type="FunFam" id="3.40.47.10:FF:000019">
    <property type="entry name" value="Polyketide synthase type I"/>
    <property type="match status" value="1"/>
</dbReference>
<dbReference type="GO" id="GO:0006633">
    <property type="term" value="P:fatty acid biosynthetic process"/>
    <property type="evidence" value="ECO:0007669"/>
    <property type="project" value="InterPro"/>
</dbReference>
<dbReference type="SUPFAM" id="SSF52151">
    <property type="entry name" value="FabD/lysophospholipase-like"/>
    <property type="match status" value="1"/>
</dbReference>
<keyword evidence="11" id="KW-1185">Reference proteome</keyword>
<feature type="domain" description="Ketosynthase family 3 (KS3)" evidence="9">
    <location>
        <begin position="33"/>
        <end position="459"/>
    </location>
</feature>
<dbReference type="PANTHER" id="PTHR43775">
    <property type="entry name" value="FATTY ACID SYNTHASE"/>
    <property type="match status" value="1"/>
</dbReference>
<gene>
    <name evidence="10" type="ORF">SSQG_00959</name>
</gene>
<dbReference type="Gene3D" id="3.40.47.10">
    <property type="match status" value="1"/>
</dbReference>
<accession>D9XDR2</accession>
<evidence type="ECO:0000256" key="2">
    <source>
        <dbReference type="ARBA" id="ARBA00022450"/>
    </source>
</evidence>
<dbReference type="InterPro" id="IPR009081">
    <property type="entry name" value="PP-bd_ACP"/>
</dbReference>
<dbReference type="PANTHER" id="PTHR43775:SF51">
    <property type="entry name" value="INACTIVE PHENOLPHTHIOCEROL SYNTHESIS POLYKETIDE SYNTHASE TYPE I PKS1-RELATED"/>
    <property type="match status" value="1"/>
</dbReference>
<dbReference type="Proteomes" id="UP000004184">
    <property type="component" value="Unassembled WGS sequence"/>
</dbReference>
<keyword evidence="2" id="KW-0596">Phosphopantetheine</keyword>
<evidence type="ECO:0000313" key="10">
    <source>
        <dbReference type="EMBL" id="EFL30441.1"/>
    </source>
</evidence>
<dbReference type="FunFam" id="3.40.366.10:FF:000002">
    <property type="entry name" value="Probable polyketide synthase 2"/>
    <property type="match status" value="1"/>
</dbReference>
<dbReference type="Pfam" id="PF02801">
    <property type="entry name" value="Ketoacyl-synt_C"/>
    <property type="match status" value="1"/>
</dbReference>
<dbReference type="SMART" id="SM00827">
    <property type="entry name" value="PKS_AT"/>
    <property type="match status" value="1"/>
</dbReference>
<organism evidence="10 11">
    <name type="scientific">Streptomyces viridochromogenes (strain DSM 40736 / JCM 4977 / BCRC 1201 / Tue 494)</name>
    <dbReference type="NCBI Taxonomy" id="591159"/>
    <lineage>
        <taxon>Bacteria</taxon>
        <taxon>Bacillati</taxon>
        <taxon>Actinomycetota</taxon>
        <taxon>Actinomycetes</taxon>
        <taxon>Kitasatosporales</taxon>
        <taxon>Streptomycetaceae</taxon>
        <taxon>Streptomyces</taxon>
    </lineage>
</organism>
<dbReference type="Gene3D" id="3.40.50.720">
    <property type="entry name" value="NAD(P)-binding Rossmann-like Domain"/>
    <property type="match status" value="1"/>
</dbReference>
<dbReference type="InterPro" id="IPR001227">
    <property type="entry name" value="Ac_transferase_dom_sf"/>
</dbReference>
<dbReference type="InterPro" id="IPR036291">
    <property type="entry name" value="NAD(P)-bd_dom_sf"/>
</dbReference>
<name>D9XDR2_STRVT</name>
<feature type="domain" description="Carrier" evidence="8">
    <location>
        <begin position="1465"/>
        <end position="1540"/>
    </location>
</feature>
<dbReference type="Gene3D" id="3.30.70.3290">
    <property type="match status" value="1"/>
</dbReference>
<dbReference type="SMART" id="SM00822">
    <property type="entry name" value="PKS_KR"/>
    <property type="match status" value="1"/>
</dbReference>
<dbReference type="Pfam" id="PF08990">
    <property type="entry name" value="Docking"/>
    <property type="match status" value="1"/>
</dbReference>
<dbReference type="InterPro" id="IPR041618">
    <property type="entry name" value="PKS_DE"/>
</dbReference>
<dbReference type="Pfam" id="PF16197">
    <property type="entry name" value="KAsynt_C_assoc"/>
    <property type="match status" value="1"/>
</dbReference>
<dbReference type="InterPro" id="IPR016039">
    <property type="entry name" value="Thiolase-like"/>
</dbReference>
<dbReference type="PROSITE" id="PS52004">
    <property type="entry name" value="KS3_2"/>
    <property type="match status" value="1"/>
</dbReference>
<dbReference type="CDD" id="cd08952">
    <property type="entry name" value="KR_1_SDR_x"/>
    <property type="match status" value="1"/>
</dbReference>
<dbReference type="Gene3D" id="6.10.140.1830">
    <property type="match status" value="1"/>
</dbReference>
<dbReference type="RefSeq" id="WP_003988556.1">
    <property type="nucleotide sequence ID" value="NZ_GG657757.1"/>
</dbReference>